<sequence length="72" mass="7770">MSERKGILSRGGGHKNHVKIIAEEKVQNSLPVSPPPPPSSITAPKVNADAKDEIELLREGAKNIHGQQIKKV</sequence>
<gene>
    <name evidence="2" type="ORF">NOO_LOCUS6393</name>
</gene>
<reference evidence="2 3" key="2">
    <citation type="submission" date="2018-08" db="EMBL/GenBank/DDBJ databases">
        <authorList>
            <person name="Laetsch R D."/>
            <person name="Stevens L."/>
            <person name="Kumar S."/>
            <person name="Blaxter L. M."/>
        </authorList>
    </citation>
    <scope>NUCLEOTIDE SEQUENCE [LARGE SCALE GENOMIC DNA]</scope>
</reference>
<reference evidence="4" key="1">
    <citation type="submission" date="2016-06" db="UniProtKB">
        <authorList>
            <consortium name="WormBaseParasite"/>
        </authorList>
    </citation>
    <scope>IDENTIFICATION</scope>
</reference>
<dbReference type="WBParaSite" id="nOo.2.0.1.t06393-RA">
    <property type="protein sequence ID" value="nOo.2.0.1.t06393-RA"/>
    <property type="gene ID" value="nOo.2.0.1.g06393"/>
</dbReference>
<evidence type="ECO:0000313" key="3">
    <source>
        <dbReference type="Proteomes" id="UP000271087"/>
    </source>
</evidence>
<name>A0A182EE89_ONCOC</name>
<evidence type="ECO:0000313" key="4">
    <source>
        <dbReference type="WBParaSite" id="nOo.2.0.1.t06393-RA"/>
    </source>
</evidence>
<evidence type="ECO:0000256" key="1">
    <source>
        <dbReference type="SAM" id="MobiDB-lite"/>
    </source>
</evidence>
<keyword evidence="3" id="KW-1185">Reference proteome</keyword>
<dbReference type="OrthoDB" id="5849698at2759"/>
<dbReference type="AlphaFoldDB" id="A0A182EE89"/>
<organism evidence="4">
    <name type="scientific">Onchocerca ochengi</name>
    <name type="common">Filarial nematode worm</name>
    <dbReference type="NCBI Taxonomy" id="42157"/>
    <lineage>
        <taxon>Eukaryota</taxon>
        <taxon>Metazoa</taxon>
        <taxon>Ecdysozoa</taxon>
        <taxon>Nematoda</taxon>
        <taxon>Chromadorea</taxon>
        <taxon>Rhabditida</taxon>
        <taxon>Spirurina</taxon>
        <taxon>Spiruromorpha</taxon>
        <taxon>Filarioidea</taxon>
        <taxon>Onchocercidae</taxon>
        <taxon>Onchocerca</taxon>
    </lineage>
</organism>
<proteinExistence type="predicted"/>
<dbReference type="Proteomes" id="UP000271087">
    <property type="component" value="Unassembled WGS sequence"/>
</dbReference>
<protein>
    <submittedName>
        <fullName evidence="4">WH2 domain-containing protein</fullName>
    </submittedName>
</protein>
<evidence type="ECO:0000313" key="2">
    <source>
        <dbReference type="EMBL" id="VDK82197.1"/>
    </source>
</evidence>
<accession>A0A182EE89</accession>
<dbReference type="EMBL" id="UYRW01001969">
    <property type="protein sequence ID" value="VDK82197.1"/>
    <property type="molecule type" value="Genomic_DNA"/>
</dbReference>
<feature type="region of interest" description="Disordered" evidence="1">
    <location>
        <begin position="25"/>
        <end position="45"/>
    </location>
</feature>